<organism evidence="1 2">
    <name type="scientific">Candidatus Iainarchaeum sp</name>
    <dbReference type="NCBI Taxonomy" id="3101447"/>
    <lineage>
        <taxon>Archaea</taxon>
        <taxon>Candidatus Iainarchaeota</taxon>
        <taxon>Candidatus Iainarchaeia</taxon>
        <taxon>Candidatus Iainarchaeales</taxon>
        <taxon>Candidatus Iainarchaeaceae</taxon>
        <taxon>Candidatus Iainarchaeum</taxon>
    </lineage>
</organism>
<dbReference type="PROSITE" id="PS51257">
    <property type="entry name" value="PROKAR_LIPOPROTEIN"/>
    <property type="match status" value="1"/>
</dbReference>
<dbReference type="Proteomes" id="UP000565078">
    <property type="component" value="Unassembled WGS sequence"/>
</dbReference>
<evidence type="ECO:0000313" key="2">
    <source>
        <dbReference type="Proteomes" id="UP000565078"/>
    </source>
</evidence>
<name>A0A7J4IZM5_9ARCH</name>
<protein>
    <submittedName>
        <fullName evidence="1">Uncharacterized protein</fullName>
    </submittedName>
</protein>
<dbReference type="EMBL" id="DUGC01000024">
    <property type="protein sequence ID" value="HIH09267.1"/>
    <property type="molecule type" value="Genomic_DNA"/>
</dbReference>
<comment type="caution">
    <text evidence="1">The sequence shown here is derived from an EMBL/GenBank/DDBJ whole genome shotgun (WGS) entry which is preliminary data.</text>
</comment>
<accession>A0A7J4IZM5</accession>
<gene>
    <name evidence="1" type="ORF">HA254_01210</name>
</gene>
<sequence length="222" mass="24062">MGLLIKRIENKPNSPAKATIALLLAAAILSGGCLAQKNDECTRNGCTIKGNGKNTVQGINNATAQKVRDSDFAAKKSHDELLQEKVAPLKGAVLPVKWENALVKAVQAGVIDLNRYKRSLNRGGAELTPGHEKLFLEGSDENIPFTHENAYFNLNMLWPLGLVNENPILTKGQIYDALLAANSYWPTQTYAGIAQYLEGNGKDFSGIDAKKLLGHDYSSQKG</sequence>
<reference evidence="2" key="1">
    <citation type="journal article" date="2020" name="bioRxiv">
        <title>A rank-normalized archaeal taxonomy based on genome phylogeny resolves widespread incomplete and uneven classifications.</title>
        <authorList>
            <person name="Rinke C."/>
            <person name="Chuvochina M."/>
            <person name="Mussig A.J."/>
            <person name="Chaumeil P.-A."/>
            <person name="Waite D.W."/>
            <person name="Whitman W.B."/>
            <person name="Parks D.H."/>
            <person name="Hugenholtz P."/>
        </authorList>
    </citation>
    <scope>NUCLEOTIDE SEQUENCE [LARGE SCALE GENOMIC DNA]</scope>
</reference>
<evidence type="ECO:0000313" key="1">
    <source>
        <dbReference type="EMBL" id="HIH09267.1"/>
    </source>
</evidence>
<proteinExistence type="predicted"/>
<dbReference type="AlphaFoldDB" id="A0A7J4IZM5"/>